<protein>
    <recommendedName>
        <fullName evidence="2">CHRD domain-containing protein</fullName>
    </recommendedName>
</protein>
<sequence>MPRNHSTLVRPVAAAALGLGLMLAAGSPASGAPNSVPLNVGQETTGSHTGASGSFTYTIDDDTLCYTLTARNLSVDAVAAHIHVGDRKVAGPIVVPLDVGEGTSFSLSDCVTADPALLADIEDNPRDYYVNVHTPTFPGGEIRGQLTH</sequence>
<dbReference type="RefSeq" id="WP_189671560.1">
    <property type="nucleotide sequence ID" value="NZ_BNAS01000009.1"/>
</dbReference>
<keyword evidence="1" id="KW-0732">Signal</keyword>
<reference evidence="3" key="2">
    <citation type="submission" date="2020-09" db="EMBL/GenBank/DDBJ databases">
        <authorList>
            <person name="Sun Q."/>
            <person name="Zhou Y."/>
        </authorList>
    </citation>
    <scope>NUCLEOTIDE SEQUENCE</scope>
    <source>
        <strain evidence="3">CGMCC 4.7398</strain>
    </source>
</reference>
<dbReference type="Proteomes" id="UP000627369">
    <property type="component" value="Unassembled WGS sequence"/>
</dbReference>
<organism evidence="3 4">
    <name type="scientific">Promicromonospora soli</name>
    <dbReference type="NCBI Taxonomy" id="2035533"/>
    <lineage>
        <taxon>Bacteria</taxon>
        <taxon>Bacillati</taxon>
        <taxon>Actinomycetota</taxon>
        <taxon>Actinomycetes</taxon>
        <taxon>Micrococcales</taxon>
        <taxon>Promicromonosporaceae</taxon>
        <taxon>Promicromonospora</taxon>
    </lineage>
</organism>
<dbReference type="AlphaFoldDB" id="A0A919L0K2"/>
<keyword evidence="4" id="KW-1185">Reference proteome</keyword>
<dbReference type="InterPro" id="IPR010895">
    <property type="entry name" value="CHRD"/>
</dbReference>
<feature type="signal peptide" evidence="1">
    <location>
        <begin position="1"/>
        <end position="31"/>
    </location>
</feature>
<accession>A0A919L0K2</accession>
<name>A0A919L0K2_9MICO</name>
<dbReference type="EMBL" id="BNAS01000009">
    <property type="protein sequence ID" value="GHH79453.1"/>
    <property type="molecule type" value="Genomic_DNA"/>
</dbReference>
<gene>
    <name evidence="3" type="ORF">GCM10017772_45250</name>
</gene>
<evidence type="ECO:0000313" key="4">
    <source>
        <dbReference type="Proteomes" id="UP000627369"/>
    </source>
</evidence>
<evidence type="ECO:0000313" key="3">
    <source>
        <dbReference type="EMBL" id="GHH79453.1"/>
    </source>
</evidence>
<dbReference type="SMART" id="SM00754">
    <property type="entry name" value="CHRD"/>
    <property type="match status" value="1"/>
</dbReference>
<evidence type="ECO:0000259" key="2">
    <source>
        <dbReference type="SMART" id="SM00754"/>
    </source>
</evidence>
<evidence type="ECO:0000256" key="1">
    <source>
        <dbReference type="SAM" id="SignalP"/>
    </source>
</evidence>
<feature type="domain" description="CHRD" evidence="2">
    <location>
        <begin position="32"/>
        <end position="148"/>
    </location>
</feature>
<feature type="chain" id="PRO_5037126241" description="CHRD domain-containing protein" evidence="1">
    <location>
        <begin position="32"/>
        <end position="148"/>
    </location>
</feature>
<proteinExistence type="predicted"/>
<reference evidence="3" key="1">
    <citation type="journal article" date="2014" name="Int. J. Syst. Evol. Microbiol.">
        <title>Complete genome sequence of Corynebacterium casei LMG S-19264T (=DSM 44701T), isolated from a smear-ripened cheese.</title>
        <authorList>
            <consortium name="US DOE Joint Genome Institute (JGI-PGF)"/>
            <person name="Walter F."/>
            <person name="Albersmeier A."/>
            <person name="Kalinowski J."/>
            <person name="Ruckert C."/>
        </authorList>
    </citation>
    <scope>NUCLEOTIDE SEQUENCE</scope>
    <source>
        <strain evidence="3">CGMCC 4.7398</strain>
    </source>
</reference>
<dbReference type="Pfam" id="PF07452">
    <property type="entry name" value="CHRD"/>
    <property type="match status" value="1"/>
</dbReference>
<comment type="caution">
    <text evidence="3">The sequence shown here is derived from an EMBL/GenBank/DDBJ whole genome shotgun (WGS) entry which is preliminary data.</text>
</comment>